<dbReference type="KEGG" id="vna:PN96_15875"/>
<proteinExistence type="predicted"/>
<gene>
    <name evidence="1" type="ORF">BA890_19725</name>
</gene>
<sequence>MNFSNKKILRTYSTPHSKNVWGYIDTIGWRKIKPSNTDSSTNMFMMLNAAKGSGKTVSGTIEDSTSQITILYF</sequence>
<dbReference type="EMBL" id="CP016346">
    <property type="protein sequence ID" value="ANQ14963.1"/>
    <property type="molecule type" value="Genomic_DNA"/>
</dbReference>
<accession>A0AAN1CYB2</accession>
<protein>
    <submittedName>
        <fullName evidence="1">Peptidase M6</fullName>
    </submittedName>
</protein>
<evidence type="ECO:0000313" key="1">
    <source>
        <dbReference type="EMBL" id="ANQ14963.1"/>
    </source>
</evidence>
<dbReference type="Proteomes" id="UP000092741">
    <property type="component" value="Chromosome 2"/>
</dbReference>
<dbReference type="GeneID" id="70914308"/>
<name>A0AAN1CYB2_VIBNA</name>
<organism evidence="1 2">
    <name type="scientific">Vibrio natriegens NBRC 15636 = ATCC 14048 = DSM 759</name>
    <dbReference type="NCBI Taxonomy" id="1219067"/>
    <lineage>
        <taxon>Bacteria</taxon>
        <taxon>Pseudomonadati</taxon>
        <taxon>Pseudomonadota</taxon>
        <taxon>Gammaproteobacteria</taxon>
        <taxon>Vibrionales</taxon>
        <taxon>Vibrionaceae</taxon>
        <taxon>Vibrio</taxon>
    </lineage>
</organism>
<dbReference type="AlphaFoldDB" id="A0AAN1CYB2"/>
<evidence type="ECO:0000313" key="2">
    <source>
        <dbReference type="Proteomes" id="UP000092741"/>
    </source>
</evidence>
<dbReference type="RefSeq" id="WP_014235041.1">
    <property type="nucleotide sequence ID" value="NZ_ATFJ01000008.1"/>
</dbReference>
<reference evidence="1 2" key="1">
    <citation type="submission" date="2016-07" db="EMBL/GenBank/DDBJ databases">
        <title>Developing Vibrio natriegens as a novel, fast-growing host for biotechnology.</title>
        <authorList>
            <person name="Weinstock M.T."/>
            <person name="Hesek E.D."/>
            <person name="Wilson C.M."/>
            <person name="Gibson D.G."/>
        </authorList>
    </citation>
    <scope>NUCLEOTIDE SEQUENCE [LARGE SCALE GENOMIC DNA]</scope>
    <source>
        <strain evidence="1 2">ATCC 14048</strain>
    </source>
</reference>
<keyword evidence="2" id="KW-1185">Reference proteome</keyword>